<dbReference type="SUPFAM" id="SSF46689">
    <property type="entry name" value="Homeodomain-like"/>
    <property type="match status" value="2"/>
</dbReference>
<dbReference type="Gene3D" id="2.60.120.280">
    <property type="entry name" value="Regulatory protein AraC"/>
    <property type="match status" value="1"/>
</dbReference>
<protein>
    <submittedName>
        <fullName evidence="5">AraC family transcriptional regulator</fullName>
    </submittedName>
</protein>
<evidence type="ECO:0000259" key="4">
    <source>
        <dbReference type="PROSITE" id="PS01124"/>
    </source>
</evidence>
<dbReference type="PROSITE" id="PS00041">
    <property type="entry name" value="HTH_ARAC_FAMILY_1"/>
    <property type="match status" value="1"/>
</dbReference>
<dbReference type="InterPro" id="IPR020449">
    <property type="entry name" value="Tscrpt_reg_AraC-type_HTH"/>
</dbReference>
<feature type="domain" description="HTH araC/xylS-type" evidence="4">
    <location>
        <begin position="178"/>
        <end position="276"/>
    </location>
</feature>
<dbReference type="RefSeq" id="WP_378131719.1">
    <property type="nucleotide sequence ID" value="NZ_JBHSMI010000015.1"/>
</dbReference>
<organism evidence="5 6">
    <name type="scientific">Cohnella soli</name>
    <dbReference type="NCBI Taxonomy" id="425005"/>
    <lineage>
        <taxon>Bacteria</taxon>
        <taxon>Bacillati</taxon>
        <taxon>Bacillota</taxon>
        <taxon>Bacilli</taxon>
        <taxon>Bacillales</taxon>
        <taxon>Paenibacillaceae</taxon>
        <taxon>Cohnella</taxon>
    </lineage>
</organism>
<dbReference type="SUPFAM" id="SSF51215">
    <property type="entry name" value="Regulatory protein AraC"/>
    <property type="match status" value="1"/>
</dbReference>
<accession>A0ABW0HNT5</accession>
<dbReference type="InterPro" id="IPR037923">
    <property type="entry name" value="HTH-like"/>
</dbReference>
<evidence type="ECO:0000313" key="5">
    <source>
        <dbReference type="EMBL" id="MFC5402880.1"/>
    </source>
</evidence>
<reference evidence="6" key="1">
    <citation type="journal article" date="2019" name="Int. J. Syst. Evol. Microbiol.">
        <title>The Global Catalogue of Microorganisms (GCM) 10K type strain sequencing project: providing services to taxonomists for standard genome sequencing and annotation.</title>
        <authorList>
            <consortium name="The Broad Institute Genomics Platform"/>
            <consortium name="The Broad Institute Genome Sequencing Center for Infectious Disease"/>
            <person name="Wu L."/>
            <person name="Ma J."/>
        </authorList>
    </citation>
    <scope>NUCLEOTIDE SEQUENCE [LARGE SCALE GENOMIC DNA]</scope>
    <source>
        <strain evidence="6">CGMCC 1.18575</strain>
    </source>
</reference>
<evidence type="ECO:0000256" key="1">
    <source>
        <dbReference type="ARBA" id="ARBA00023015"/>
    </source>
</evidence>
<dbReference type="PANTHER" id="PTHR43280">
    <property type="entry name" value="ARAC-FAMILY TRANSCRIPTIONAL REGULATOR"/>
    <property type="match status" value="1"/>
</dbReference>
<name>A0ABW0HNT5_9BACL</name>
<dbReference type="InterPro" id="IPR003313">
    <property type="entry name" value="AraC-bd"/>
</dbReference>
<dbReference type="Proteomes" id="UP001596113">
    <property type="component" value="Unassembled WGS sequence"/>
</dbReference>
<dbReference type="Pfam" id="PF12833">
    <property type="entry name" value="HTH_18"/>
    <property type="match status" value="1"/>
</dbReference>
<keyword evidence="6" id="KW-1185">Reference proteome</keyword>
<evidence type="ECO:0000313" key="6">
    <source>
        <dbReference type="Proteomes" id="UP001596113"/>
    </source>
</evidence>
<evidence type="ECO:0000256" key="2">
    <source>
        <dbReference type="ARBA" id="ARBA00023125"/>
    </source>
</evidence>
<proteinExistence type="predicted"/>
<gene>
    <name evidence="5" type="ORF">ACFPOF_09010</name>
</gene>
<keyword evidence="2" id="KW-0238">DNA-binding</keyword>
<keyword evidence="3" id="KW-0804">Transcription</keyword>
<dbReference type="InterPro" id="IPR009057">
    <property type="entry name" value="Homeodomain-like_sf"/>
</dbReference>
<dbReference type="InterPro" id="IPR018060">
    <property type="entry name" value="HTH_AraC"/>
</dbReference>
<evidence type="ECO:0000256" key="3">
    <source>
        <dbReference type="ARBA" id="ARBA00023163"/>
    </source>
</evidence>
<keyword evidence="1" id="KW-0805">Transcription regulation</keyword>
<dbReference type="PROSITE" id="PS01124">
    <property type="entry name" value="HTH_ARAC_FAMILY_2"/>
    <property type="match status" value="1"/>
</dbReference>
<dbReference type="Gene3D" id="1.10.10.60">
    <property type="entry name" value="Homeodomain-like"/>
    <property type="match status" value="2"/>
</dbReference>
<dbReference type="InterPro" id="IPR018062">
    <property type="entry name" value="HTH_AraC-typ_CS"/>
</dbReference>
<sequence>MPQLLRNPAFISDLLRNLQVHPIETHFSSCLPGWREIDYIPDYNKLYFICDGEGWLRIGDEEFYPVPGQICLLPARVKQSFSTISERTYRKYWCHFTASIGDLELFQWLETPFCMDVKDQPRMLSLFQELVRLHRDDSMTARIREKAVMLEVIACFLEEADAHVRFVADREPDADRLNRIERFIDERIADPITLEHIAKHVHLHPNYLVRYFNKHFGVSPLKYLNRKRMQKAKTILATTALPVKEVAELVGYPDTNHFAKAFRKESSCSPTEYRLQTRHLS</sequence>
<dbReference type="EMBL" id="JBHSMI010000015">
    <property type="protein sequence ID" value="MFC5402880.1"/>
    <property type="molecule type" value="Genomic_DNA"/>
</dbReference>
<comment type="caution">
    <text evidence="5">The sequence shown here is derived from an EMBL/GenBank/DDBJ whole genome shotgun (WGS) entry which is preliminary data.</text>
</comment>
<dbReference type="SMART" id="SM00342">
    <property type="entry name" value="HTH_ARAC"/>
    <property type="match status" value="1"/>
</dbReference>
<dbReference type="PRINTS" id="PR00032">
    <property type="entry name" value="HTHARAC"/>
</dbReference>
<dbReference type="PANTHER" id="PTHR43280:SF2">
    <property type="entry name" value="HTH-TYPE TRANSCRIPTIONAL REGULATOR EXSA"/>
    <property type="match status" value="1"/>
</dbReference>
<dbReference type="Pfam" id="PF02311">
    <property type="entry name" value="AraC_binding"/>
    <property type="match status" value="1"/>
</dbReference>